<dbReference type="InterPro" id="IPR037473">
    <property type="entry name" value="Lcp-like"/>
</dbReference>
<dbReference type="Pfam" id="PF09995">
    <property type="entry name" value="MPAB_Lcp_cat"/>
    <property type="match status" value="1"/>
</dbReference>
<dbReference type="EMBL" id="JH793830">
    <property type="protein sequence ID" value="ELQ39379.1"/>
    <property type="molecule type" value="Genomic_DNA"/>
</dbReference>
<sequence>MGVPAVFKSDKDIRRVGNYTFEWTEDHIPRETTDPLRYTYDKLGAAAVDRIQEIHRRSAAAADGDAQHISRLDLLAVLEANHGTDAVLGQLWDEVHSVPAWVDWAQLERGQRFLYRYALANLMGFALQGFVGENSASQGVVEVLVRTGGFSTRVLLRRLLETFQLLLQVTHSRGFLEPGGEGHRSAVRVRLLHSMVRQRILKIVEARGAEYFDVATLGVPLNTLDSLHALTTFGCNHAFIQLPLMGITARPAEVEDYVALWRYVGYLLGTPTEHFASAARAKVLMDSLSYHERGLTDSSLVCGHNFVETVRDLEPINLSAGFIEAGSRVLNGDALCDDLGMKRPGLYHYACFRGYCWFVKTLAAAQQWFPRLDAKIIDFNRDMLHSAIIHSKAGLAGGSKLKFKHVPDGTLTGKESSAVKRVILWKHPKVAPQTAPAQIHSLLLGPLSRRLIRPLIAIVPRDGCDVGSDVALALPEVKGNSLHPTSRSSYLHLNWEEEPSKKLYLTKIKTGPGSKSARLG</sequence>
<reference evidence="2" key="1">
    <citation type="journal article" date="2012" name="PLoS Genet.">
        <title>Comparative analysis of the genomes of two field isolates of the rice blast fungus Magnaporthe oryzae.</title>
        <authorList>
            <person name="Xue M."/>
            <person name="Yang J."/>
            <person name="Li Z."/>
            <person name="Hu S."/>
            <person name="Yao N."/>
            <person name="Dean R.A."/>
            <person name="Zhao W."/>
            <person name="Shen M."/>
            <person name="Zhang H."/>
            <person name="Li C."/>
            <person name="Liu L."/>
            <person name="Cao L."/>
            <person name="Xu X."/>
            <person name="Xing Y."/>
            <person name="Hsiang T."/>
            <person name="Zhang Z."/>
            <person name="Xu J.R."/>
            <person name="Peng Y.L."/>
        </authorList>
    </citation>
    <scope>NUCLEOTIDE SEQUENCE</scope>
    <source>
        <strain evidence="2">Y34</strain>
    </source>
</reference>
<dbReference type="GO" id="GO:0016491">
    <property type="term" value="F:oxidoreductase activity"/>
    <property type="evidence" value="ECO:0007669"/>
    <property type="project" value="InterPro"/>
</dbReference>
<evidence type="ECO:0000259" key="1">
    <source>
        <dbReference type="Pfam" id="PF09995"/>
    </source>
</evidence>
<name>A0AA97PLX5_PYRO3</name>
<feature type="domain" description="ER-bound oxygenase mpaB/mpaB'/Rubber oxygenase catalytic" evidence="1">
    <location>
        <begin position="120"/>
        <end position="360"/>
    </location>
</feature>
<dbReference type="AlphaFoldDB" id="A0AA97PLX5"/>
<proteinExistence type="predicted"/>
<accession>A0AA97PLX5</accession>
<protein>
    <recommendedName>
        <fullName evidence="1">ER-bound oxygenase mpaB/mpaB'/Rubber oxygenase catalytic domain-containing protein</fullName>
    </recommendedName>
</protein>
<organism evidence="2">
    <name type="scientific">Pyricularia oryzae (strain Y34)</name>
    <name type="common">Rice blast fungus</name>
    <name type="synonym">Magnaporthe oryzae</name>
    <dbReference type="NCBI Taxonomy" id="1143189"/>
    <lineage>
        <taxon>Eukaryota</taxon>
        <taxon>Fungi</taxon>
        <taxon>Dikarya</taxon>
        <taxon>Ascomycota</taxon>
        <taxon>Pezizomycotina</taxon>
        <taxon>Sordariomycetes</taxon>
        <taxon>Sordariomycetidae</taxon>
        <taxon>Magnaporthales</taxon>
        <taxon>Pyriculariaceae</taxon>
        <taxon>Pyricularia</taxon>
    </lineage>
</organism>
<dbReference type="Proteomes" id="UP000011086">
    <property type="component" value="Unassembled WGS sequence"/>
</dbReference>
<dbReference type="InterPro" id="IPR018713">
    <property type="entry name" value="MPAB/Lcp_cat_dom"/>
</dbReference>
<evidence type="ECO:0000313" key="2">
    <source>
        <dbReference type="EMBL" id="ELQ39379.1"/>
    </source>
</evidence>
<dbReference type="PANTHER" id="PTHR37539">
    <property type="entry name" value="SECRETED PROTEIN-RELATED"/>
    <property type="match status" value="1"/>
</dbReference>
<gene>
    <name evidence="2" type="ORF">OOU_Y34scaffold00500g26</name>
</gene>
<dbReference type="PANTHER" id="PTHR37539:SF1">
    <property type="entry name" value="ER-BOUND OXYGENASE MPAB_MPAB'_RUBBER OXYGENASE CATALYTIC DOMAIN-CONTAINING PROTEIN"/>
    <property type="match status" value="1"/>
</dbReference>